<evidence type="ECO:0000313" key="8">
    <source>
        <dbReference type="EMBL" id="GIY11245.1"/>
    </source>
</evidence>
<dbReference type="PROSITE" id="PS00028">
    <property type="entry name" value="ZINC_FINGER_C2H2_1"/>
    <property type="match status" value="1"/>
</dbReference>
<evidence type="ECO:0000256" key="2">
    <source>
        <dbReference type="ARBA" id="ARBA00022737"/>
    </source>
</evidence>
<feature type="compositionally biased region" description="Basic residues" evidence="6">
    <location>
        <begin position="81"/>
        <end position="90"/>
    </location>
</feature>
<reference evidence="8 9" key="1">
    <citation type="submission" date="2021-06" db="EMBL/GenBank/DDBJ databases">
        <title>Caerostris extrusa draft genome.</title>
        <authorList>
            <person name="Kono N."/>
            <person name="Arakawa K."/>
        </authorList>
    </citation>
    <scope>NUCLEOTIDE SEQUENCE [LARGE SCALE GENOMIC DNA]</scope>
</reference>
<evidence type="ECO:0000256" key="1">
    <source>
        <dbReference type="ARBA" id="ARBA00022723"/>
    </source>
</evidence>
<gene>
    <name evidence="8" type="ORF">CEXT_630171</name>
</gene>
<dbReference type="PROSITE" id="PS50157">
    <property type="entry name" value="ZINC_FINGER_C2H2_2"/>
    <property type="match status" value="2"/>
</dbReference>
<protein>
    <recommendedName>
        <fullName evidence="7">C2H2-type domain-containing protein</fullName>
    </recommendedName>
</protein>
<dbReference type="PANTHER" id="PTHR24381">
    <property type="entry name" value="ZINC FINGER PROTEIN"/>
    <property type="match status" value="1"/>
</dbReference>
<keyword evidence="3 5" id="KW-0863">Zinc-finger</keyword>
<sequence length="132" mass="15447">MATSTTFPQPQNFRNVLYAEAHSKSTTIKRSLPSTTYRHALCVICGRAIKDSRNFKHHQKVHSVRNLTNAKTAESASAQRNKLRRHERTHSRKPFYCRECGRSYKSEERFERPKLTHAVEKPFVCEECRKNI</sequence>
<dbReference type="GO" id="GO:0008270">
    <property type="term" value="F:zinc ion binding"/>
    <property type="evidence" value="ECO:0007669"/>
    <property type="project" value="UniProtKB-KW"/>
</dbReference>
<dbReference type="Proteomes" id="UP001054945">
    <property type="component" value="Unassembled WGS sequence"/>
</dbReference>
<evidence type="ECO:0000256" key="5">
    <source>
        <dbReference type="PROSITE-ProRule" id="PRU00042"/>
    </source>
</evidence>
<feature type="domain" description="C2H2-type" evidence="7">
    <location>
        <begin position="40"/>
        <end position="67"/>
    </location>
</feature>
<dbReference type="GO" id="GO:0000981">
    <property type="term" value="F:DNA-binding transcription factor activity, RNA polymerase II-specific"/>
    <property type="evidence" value="ECO:0007669"/>
    <property type="project" value="TreeGrafter"/>
</dbReference>
<feature type="domain" description="C2H2-type" evidence="7">
    <location>
        <begin position="95"/>
        <end position="122"/>
    </location>
</feature>
<feature type="region of interest" description="Disordered" evidence="6">
    <location>
        <begin position="65"/>
        <end position="90"/>
    </location>
</feature>
<evidence type="ECO:0000313" key="9">
    <source>
        <dbReference type="Proteomes" id="UP001054945"/>
    </source>
</evidence>
<dbReference type="PANTHER" id="PTHR24381:SF465">
    <property type="entry name" value="GASTRULA ZINC FINGER PROTEIN XLCGF57.1-LIKE"/>
    <property type="match status" value="1"/>
</dbReference>
<evidence type="ECO:0000259" key="7">
    <source>
        <dbReference type="PROSITE" id="PS50157"/>
    </source>
</evidence>
<evidence type="ECO:0000256" key="3">
    <source>
        <dbReference type="ARBA" id="ARBA00022771"/>
    </source>
</evidence>
<dbReference type="GO" id="GO:0000977">
    <property type="term" value="F:RNA polymerase II transcription regulatory region sequence-specific DNA binding"/>
    <property type="evidence" value="ECO:0007669"/>
    <property type="project" value="TreeGrafter"/>
</dbReference>
<keyword evidence="1" id="KW-0479">Metal-binding</keyword>
<feature type="compositionally biased region" description="Polar residues" evidence="6">
    <location>
        <begin position="65"/>
        <end position="80"/>
    </location>
</feature>
<dbReference type="GO" id="GO:0005634">
    <property type="term" value="C:nucleus"/>
    <property type="evidence" value="ECO:0007669"/>
    <property type="project" value="TreeGrafter"/>
</dbReference>
<evidence type="ECO:0000256" key="4">
    <source>
        <dbReference type="ARBA" id="ARBA00022833"/>
    </source>
</evidence>
<organism evidence="8 9">
    <name type="scientific">Caerostris extrusa</name>
    <name type="common">Bark spider</name>
    <name type="synonym">Caerostris bankana</name>
    <dbReference type="NCBI Taxonomy" id="172846"/>
    <lineage>
        <taxon>Eukaryota</taxon>
        <taxon>Metazoa</taxon>
        <taxon>Ecdysozoa</taxon>
        <taxon>Arthropoda</taxon>
        <taxon>Chelicerata</taxon>
        <taxon>Arachnida</taxon>
        <taxon>Araneae</taxon>
        <taxon>Araneomorphae</taxon>
        <taxon>Entelegynae</taxon>
        <taxon>Araneoidea</taxon>
        <taxon>Araneidae</taxon>
        <taxon>Caerostris</taxon>
    </lineage>
</organism>
<keyword evidence="9" id="KW-1185">Reference proteome</keyword>
<dbReference type="EMBL" id="BPLR01006622">
    <property type="protein sequence ID" value="GIY11245.1"/>
    <property type="molecule type" value="Genomic_DNA"/>
</dbReference>
<comment type="caution">
    <text evidence="8">The sequence shown here is derived from an EMBL/GenBank/DDBJ whole genome shotgun (WGS) entry which is preliminary data.</text>
</comment>
<dbReference type="InterPro" id="IPR013087">
    <property type="entry name" value="Znf_C2H2_type"/>
</dbReference>
<accession>A0AAV4QPY5</accession>
<evidence type="ECO:0000256" key="6">
    <source>
        <dbReference type="SAM" id="MobiDB-lite"/>
    </source>
</evidence>
<keyword evidence="4" id="KW-0862">Zinc</keyword>
<name>A0AAV4QPY5_CAEEX</name>
<keyword evidence="2" id="KW-0677">Repeat</keyword>
<proteinExistence type="predicted"/>
<dbReference type="AlphaFoldDB" id="A0AAV4QPY5"/>
<dbReference type="Gene3D" id="3.30.160.60">
    <property type="entry name" value="Classic Zinc Finger"/>
    <property type="match status" value="2"/>
</dbReference>
<dbReference type="InterPro" id="IPR036236">
    <property type="entry name" value="Znf_C2H2_sf"/>
</dbReference>
<dbReference type="SUPFAM" id="SSF57667">
    <property type="entry name" value="beta-beta-alpha zinc fingers"/>
    <property type="match status" value="1"/>
</dbReference>